<dbReference type="PANTHER" id="PTHR10625:SF1">
    <property type="entry name" value="HISTONE DEACETYLASE DOMAIN-CONTAINING PROTEIN"/>
    <property type="match status" value="1"/>
</dbReference>
<proteinExistence type="predicted"/>
<dbReference type="InterPro" id="IPR037138">
    <property type="entry name" value="His_deacetylse_dom_sf"/>
</dbReference>
<dbReference type="PRINTS" id="PR01270">
    <property type="entry name" value="HDASUPER"/>
</dbReference>
<keyword evidence="4" id="KW-1185">Reference proteome</keyword>
<accession>A0A0N5D210</accession>
<reference evidence="3 4" key="2">
    <citation type="submission" date="2018-11" db="EMBL/GenBank/DDBJ databases">
        <authorList>
            <consortium name="Pathogen Informatics"/>
        </authorList>
    </citation>
    <scope>NUCLEOTIDE SEQUENCE [LARGE SCALE GENOMIC DNA]</scope>
</reference>
<evidence type="ECO:0000256" key="1">
    <source>
        <dbReference type="ARBA" id="ARBA00048287"/>
    </source>
</evidence>
<sequence length="449" mass="52569">MFGYVYDDIMQLHANPYDPKKNTQERPERTVLIYSRLQHDGLLNNATQIELRPAEDWELNLNHPKELIEELESMQTVQELEEYCKGHELLWLCPESVRIARLVVGGVIDFIRANIEGKISNGFAIVRPPGHHSYGKLPQGFCIFNNIAIGAKYAILVVDLDYHCGNGLYHSFKGDNRFLYVNFHAYHYGAFWPYEEEYDYDNKFVSIPLNNAMNTEGDYIGALRHLVLPIAREYEPELVIVALGFDSAYYDDLLEHGQGIKRMNLPRIQHPKYINACMSETLWNSLCYHAKRWKNVAVHLEKLQRMQVEYGLPQYEPPSIKIFLGNGFRKLWNSVQDMKLARTRDWINGMSEEDMNIAKEKINEYIQQYEFDTETNELNEKQFLQQLLWHSERRGEAFLKSIPTTLFFYKGMRDCISETNGQYLIIDMCAYRQALHTSCNVEDTNEEEQ</sequence>
<evidence type="ECO:0000313" key="4">
    <source>
        <dbReference type="Proteomes" id="UP000276776"/>
    </source>
</evidence>
<dbReference type="GO" id="GO:0141221">
    <property type="term" value="F:histone deacetylase activity, hydrolytic mechanism"/>
    <property type="evidence" value="ECO:0007669"/>
    <property type="project" value="UniProtKB-EC"/>
</dbReference>
<dbReference type="InterPro" id="IPR023801">
    <property type="entry name" value="His_deacetylse_dom"/>
</dbReference>
<dbReference type="GO" id="GO:0000118">
    <property type="term" value="C:histone deacetylase complex"/>
    <property type="evidence" value="ECO:0007669"/>
    <property type="project" value="TreeGrafter"/>
</dbReference>
<gene>
    <name evidence="3" type="ORF">TCLT_LOCUS6893</name>
</gene>
<dbReference type="PANTHER" id="PTHR10625">
    <property type="entry name" value="HISTONE DEACETYLASE HDAC1-RELATED"/>
    <property type="match status" value="1"/>
</dbReference>
<dbReference type="Proteomes" id="UP000276776">
    <property type="component" value="Unassembled WGS sequence"/>
</dbReference>
<organism evidence="5">
    <name type="scientific">Thelazia callipaeda</name>
    <name type="common">Oriental eyeworm</name>
    <name type="synonym">Parasitic nematode</name>
    <dbReference type="NCBI Taxonomy" id="103827"/>
    <lineage>
        <taxon>Eukaryota</taxon>
        <taxon>Metazoa</taxon>
        <taxon>Ecdysozoa</taxon>
        <taxon>Nematoda</taxon>
        <taxon>Chromadorea</taxon>
        <taxon>Rhabditida</taxon>
        <taxon>Spirurina</taxon>
        <taxon>Spiruromorpha</taxon>
        <taxon>Thelazioidea</taxon>
        <taxon>Thelaziidae</taxon>
        <taxon>Thelazia</taxon>
    </lineage>
</organism>
<dbReference type="InterPro" id="IPR023696">
    <property type="entry name" value="Ureohydrolase_dom_sf"/>
</dbReference>
<dbReference type="WBParaSite" id="TCLT_0000690401-mRNA-1">
    <property type="protein sequence ID" value="TCLT_0000690401-mRNA-1"/>
    <property type="gene ID" value="TCLT_0000690401"/>
</dbReference>
<dbReference type="Pfam" id="PF00850">
    <property type="entry name" value="Hist_deacetyl"/>
    <property type="match status" value="1"/>
</dbReference>
<evidence type="ECO:0000313" key="5">
    <source>
        <dbReference type="WBParaSite" id="TCLT_0000690401-mRNA-1"/>
    </source>
</evidence>
<evidence type="ECO:0000313" key="3">
    <source>
        <dbReference type="EMBL" id="VDN04294.1"/>
    </source>
</evidence>
<comment type="catalytic activity">
    <reaction evidence="1">
        <text>N(6)-acetyl-L-lysyl-[histone] + H2O = L-lysyl-[histone] + acetate</text>
        <dbReference type="Rhea" id="RHEA:58196"/>
        <dbReference type="Rhea" id="RHEA-COMP:9845"/>
        <dbReference type="Rhea" id="RHEA-COMP:11338"/>
        <dbReference type="ChEBI" id="CHEBI:15377"/>
        <dbReference type="ChEBI" id="CHEBI:29969"/>
        <dbReference type="ChEBI" id="CHEBI:30089"/>
        <dbReference type="ChEBI" id="CHEBI:61930"/>
        <dbReference type="EC" id="3.5.1.98"/>
    </reaction>
</comment>
<dbReference type="Gene3D" id="3.40.800.20">
    <property type="entry name" value="Histone deacetylase domain"/>
    <property type="match status" value="1"/>
</dbReference>
<name>A0A0N5D210_THECL</name>
<dbReference type="SUPFAM" id="SSF52768">
    <property type="entry name" value="Arginase/deacetylase"/>
    <property type="match status" value="1"/>
</dbReference>
<dbReference type="AlphaFoldDB" id="A0A0N5D210"/>
<protein>
    <submittedName>
        <fullName evidence="5">Hist_deacetyl domain-containing protein</fullName>
    </submittedName>
</protein>
<feature type="domain" description="Histone deacetylase" evidence="2">
    <location>
        <begin position="24"/>
        <end position="253"/>
    </location>
</feature>
<evidence type="ECO:0000259" key="2">
    <source>
        <dbReference type="Pfam" id="PF00850"/>
    </source>
</evidence>
<dbReference type="EMBL" id="UYYF01004455">
    <property type="protein sequence ID" value="VDN04294.1"/>
    <property type="molecule type" value="Genomic_DNA"/>
</dbReference>
<dbReference type="GO" id="GO:0040029">
    <property type="term" value="P:epigenetic regulation of gene expression"/>
    <property type="evidence" value="ECO:0007669"/>
    <property type="project" value="TreeGrafter"/>
</dbReference>
<reference evidence="5" key="1">
    <citation type="submission" date="2017-02" db="UniProtKB">
        <authorList>
            <consortium name="WormBaseParasite"/>
        </authorList>
    </citation>
    <scope>IDENTIFICATION</scope>
</reference>
<dbReference type="OrthoDB" id="424012at2759"/>
<dbReference type="InterPro" id="IPR000286">
    <property type="entry name" value="HDACs"/>
</dbReference>
<dbReference type="STRING" id="103827.A0A0N5D210"/>